<dbReference type="EMBL" id="LODU01000009">
    <property type="protein sequence ID" value="POH34753.1"/>
    <property type="molecule type" value="Genomic_DNA"/>
</dbReference>
<evidence type="ECO:0000313" key="1">
    <source>
        <dbReference type="EMBL" id="POH34753.1"/>
    </source>
</evidence>
<comment type="caution">
    <text evidence="1">The sequence shown here is derived from an EMBL/GenBank/DDBJ whole genome shotgun (WGS) entry which is preliminary data.</text>
</comment>
<dbReference type="AlphaFoldDB" id="A0A2S3YT21"/>
<dbReference type="Proteomes" id="UP000237511">
    <property type="component" value="Unassembled WGS sequence"/>
</dbReference>
<gene>
    <name evidence="1" type="ORF">ATY31_05880</name>
</gene>
<protein>
    <submittedName>
        <fullName evidence="1">Uncharacterized protein</fullName>
    </submittedName>
</protein>
<sequence length="75" mass="7732">MSEVQLTGLVIVQSLCTADKFLPGKTVFAKNADIPIVEGPATANDGADNTEVTTALKMARLAGSLAFSFSGTVET</sequence>
<name>A0A2S3YT21_9HYPH</name>
<evidence type="ECO:0000313" key="2">
    <source>
        <dbReference type="Proteomes" id="UP000237511"/>
    </source>
</evidence>
<proteinExistence type="predicted"/>
<reference evidence="1 2" key="1">
    <citation type="journal article" date="2014" name="Syst. Appl. Microbiol.">
        <title>Microsymbionts of Phaseolus vulgaris in acid and alkaline soils of Mexico.</title>
        <authorList>
            <person name="Verastegui-Valdes M.M."/>
            <person name="Zhang Y.J."/>
            <person name="Rivera-Orduna F.N."/>
            <person name="Cheng H.P."/>
            <person name="Sui X.H."/>
            <person name="Wang E.T."/>
        </authorList>
    </citation>
    <scope>NUCLEOTIDE SEQUENCE [LARGE SCALE GENOMIC DNA]</scope>
    <source>
        <strain evidence="1 2">FG01</strain>
    </source>
</reference>
<accession>A0A2S3YT21</accession>
<organism evidence="1 2">
    <name type="scientific">Sinorhizobium americanum</name>
    <dbReference type="NCBI Taxonomy" id="194963"/>
    <lineage>
        <taxon>Bacteria</taxon>
        <taxon>Pseudomonadati</taxon>
        <taxon>Pseudomonadota</taxon>
        <taxon>Alphaproteobacteria</taxon>
        <taxon>Hyphomicrobiales</taxon>
        <taxon>Rhizobiaceae</taxon>
        <taxon>Sinorhizobium/Ensifer group</taxon>
        <taxon>Sinorhizobium</taxon>
    </lineage>
</organism>